<dbReference type="EMBL" id="ML741807">
    <property type="protein sequence ID" value="KAE8325495.1"/>
    <property type="molecule type" value="Genomic_DNA"/>
</dbReference>
<evidence type="ECO:0000313" key="1">
    <source>
        <dbReference type="EMBL" id="KAE8325495.1"/>
    </source>
</evidence>
<accession>A0A5N6WX54</accession>
<organism evidence="1 2">
    <name type="scientific">Aspergillus sergii</name>
    <dbReference type="NCBI Taxonomy" id="1034303"/>
    <lineage>
        <taxon>Eukaryota</taxon>
        <taxon>Fungi</taxon>
        <taxon>Dikarya</taxon>
        <taxon>Ascomycota</taxon>
        <taxon>Pezizomycotina</taxon>
        <taxon>Eurotiomycetes</taxon>
        <taxon>Eurotiomycetidae</taxon>
        <taxon>Eurotiales</taxon>
        <taxon>Aspergillaceae</taxon>
        <taxon>Aspergillus</taxon>
        <taxon>Aspergillus subgen. Circumdati</taxon>
    </lineage>
</organism>
<dbReference type="AlphaFoldDB" id="A0A5N6WX54"/>
<proteinExistence type="predicted"/>
<sequence>MGSWYSTCTSTTRFQYVRGSSLDLAQYRHRFKPYCCNTLSLSTRSFNRSGCHGFITATVAIASFFAEICTGYLDFLMTKSHQGGRERERSLHPVPCTSTIKISLPVYVCSNNHLTLTVPINNIPSKTWRQRARTKVF</sequence>
<gene>
    <name evidence="1" type="ORF">BDV39DRAFT_178541</name>
</gene>
<reference evidence="2" key="1">
    <citation type="submission" date="2019-04" db="EMBL/GenBank/DDBJ databases">
        <title>Friends and foes A comparative genomics studyof 23 Aspergillus species from section Flavi.</title>
        <authorList>
            <consortium name="DOE Joint Genome Institute"/>
            <person name="Kjaerbolling I."/>
            <person name="Vesth T."/>
            <person name="Frisvad J.C."/>
            <person name="Nybo J.L."/>
            <person name="Theobald S."/>
            <person name="Kildgaard S."/>
            <person name="Isbrandt T."/>
            <person name="Kuo A."/>
            <person name="Sato A."/>
            <person name="Lyhne E.K."/>
            <person name="Kogle M.E."/>
            <person name="Wiebenga A."/>
            <person name="Kun R.S."/>
            <person name="Lubbers R.J."/>
            <person name="Makela M.R."/>
            <person name="Barry K."/>
            <person name="Chovatia M."/>
            <person name="Clum A."/>
            <person name="Daum C."/>
            <person name="Haridas S."/>
            <person name="He G."/>
            <person name="LaButti K."/>
            <person name="Lipzen A."/>
            <person name="Mondo S."/>
            <person name="Riley R."/>
            <person name="Salamov A."/>
            <person name="Simmons B.A."/>
            <person name="Magnuson J.K."/>
            <person name="Henrissat B."/>
            <person name="Mortensen U.H."/>
            <person name="Larsen T.O."/>
            <person name="Devries R.P."/>
            <person name="Grigoriev I.V."/>
            <person name="Machida M."/>
            <person name="Baker S.E."/>
            <person name="Andersen M.R."/>
        </authorList>
    </citation>
    <scope>NUCLEOTIDE SEQUENCE [LARGE SCALE GENOMIC DNA]</scope>
    <source>
        <strain evidence="2">CBS 130017</strain>
    </source>
</reference>
<keyword evidence="2" id="KW-1185">Reference proteome</keyword>
<dbReference type="Proteomes" id="UP000325945">
    <property type="component" value="Unassembled WGS sequence"/>
</dbReference>
<name>A0A5N6WX54_9EURO</name>
<protein>
    <submittedName>
        <fullName evidence="1">Uncharacterized protein</fullName>
    </submittedName>
</protein>
<evidence type="ECO:0000313" key="2">
    <source>
        <dbReference type="Proteomes" id="UP000325945"/>
    </source>
</evidence>